<dbReference type="InterPro" id="IPR010987">
    <property type="entry name" value="Glutathione-S-Trfase_C-like"/>
</dbReference>
<dbReference type="SFLD" id="SFLDG01148">
    <property type="entry name" value="Xi_(cytGST)"/>
    <property type="match status" value="1"/>
</dbReference>
<dbReference type="PROSITE" id="PS50405">
    <property type="entry name" value="GST_CTER"/>
    <property type="match status" value="1"/>
</dbReference>
<evidence type="ECO:0000313" key="3">
    <source>
        <dbReference type="Proteomes" id="UP000218209"/>
    </source>
</evidence>
<dbReference type="InterPro" id="IPR040079">
    <property type="entry name" value="Glutathione_S-Trfase"/>
</dbReference>
<dbReference type="SFLD" id="SFLDG01206">
    <property type="entry name" value="Xi.1"/>
    <property type="match status" value="1"/>
</dbReference>
<gene>
    <name evidence="2" type="ORF">BU14_0234s0010</name>
</gene>
<proteinExistence type="predicted"/>
<dbReference type="EMBL" id="KV918901">
    <property type="protein sequence ID" value="OSX75483.1"/>
    <property type="molecule type" value="Genomic_DNA"/>
</dbReference>
<dbReference type="InterPro" id="IPR016639">
    <property type="entry name" value="GST_Omega/GSH"/>
</dbReference>
<dbReference type="GO" id="GO:0005737">
    <property type="term" value="C:cytoplasm"/>
    <property type="evidence" value="ECO:0007669"/>
    <property type="project" value="TreeGrafter"/>
</dbReference>
<dbReference type="GO" id="GO:0004364">
    <property type="term" value="F:glutathione transferase activity"/>
    <property type="evidence" value="ECO:0007669"/>
    <property type="project" value="InterPro"/>
</dbReference>
<dbReference type="InterPro" id="IPR004045">
    <property type="entry name" value="Glutathione_S-Trfase_N"/>
</dbReference>
<reference evidence="2 3" key="1">
    <citation type="submission" date="2017-03" db="EMBL/GenBank/DDBJ databases">
        <title>WGS assembly of Porphyra umbilicalis.</title>
        <authorList>
            <person name="Brawley S.H."/>
            <person name="Blouin N.A."/>
            <person name="Ficko-Blean E."/>
            <person name="Wheeler G.L."/>
            <person name="Lohr M."/>
            <person name="Goodson H.V."/>
            <person name="Jenkins J.W."/>
            <person name="Blaby-Haas C.E."/>
            <person name="Helliwell K.E."/>
            <person name="Chan C."/>
            <person name="Marriage T."/>
            <person name="Bhattacharya D."/>
            <person name="Klein A.S."/>
            <person name="Badis Y."/>
            <person name="Brodie J."/>
            <person name="Cao Y."/>
            <person name="Collen J."/>
            <person name="Dittami S.M."/>
            <person name="Gachon C.M."/>
            <person name="Green B.R."/>
            <person name="Karpowicz S."/>
            <person name="Kim J.W."/>
            <person name="Kudahl U."/>
            <person name="Lin S."/>
            <person name="Michel G."/>
            <person name="Mittag M."/>
            <person name="Olson B.J."/>
            <person name="Pangilinan J."/>
            <person name="Peng Y."/>
            <person name="Qiu H."/>
            <person name="Shu S."/>
            <person name="Singer J.T."/>
            <person name="Smith A.G."/>
            <person name="Sprecher B.N."/>
            <person name="Wagner V."/>
            <person name="Wang W."/>
            <person name="Wang Z.-Y."/>
            <person name="Yan J."/>
            <person name="Yarish C."/>
            <person name="Zoeuner-Riek S."/>
            <person name="Zhuang Y."/>
            <person name="Zou Y."/>
            <person name="Lindquist E.A."/>
            <person name="Grimwood J."/>
            <person name="Barry K."/>
            <person name="Rokhsar D.S."/>
            <person name="Schmutz J."/>
            <person name="Stiller J.W."/>
            <person name="Grossman A.R."/>
            <person name="Prochnik S.E."/>
        </authorList>
    </citation>
    <scope>NUCLEOTIDE SEQUENCE [LARGE SCALE GENOMIC DNA]</scope>
    <source>
        <strain evidence="2">4086291</strain>
    </source>
</reference>
<dbReference type="Proteomes" id="UP000218209">
    <property type="component" value="Unassembled WGS sequence"/>
</dbReference>
<dbReference type="CDD" id="cd03190">
    <property type="entry name" value="GST_C_Omega_like"/>
    <property type="match status" value="1"/>
</dbReference>
<evidence type="ECO:0000313" key="2">
    <source>
        <dbReference type="EMBL" id="OSX75483.1"/>
    </source>
</evidence>
<dbReference type="SUPFAM" id="SSF52833">
    <property type="entry name" value="Thioredoxin-like"/>
    <property type="match status" value="1"/>
</dbReference>
<protein>
    <recommendedName>
        <fullName evidence="1">GST C-terminal domain-containing protein</fullName>
    </recommendedName>
</protein>
<dbReference type="SUPFAM" id="SSF47616">
    <property type="entry name" value="GST C-terminal domain-like"/>
    <property type="match status" value="1"/>
</dbReference>
<sequence>MNLTFAPPFALAAAAAAAAAPRVLVRASPRFLPLRSVAWGTAPTRRRAAIAAPAVATPSITRPPSPSLAAAACRGPPTMLSAAAGAGAKVGNSMMDVSKKGEFVRKASSFRDWVRADGSTRFAPAAGRYILYVSMACPWAHRTLITRALKGLESAIATVVVHPHMGEDGWHFVDAKGEAGDDSGRCEPEPLFGLKNVSQLYRKAKPDYDGRFTVPVLWCTQESTIVNNESSEIIQMLNSEFNEVAAKPNVELLPKDRADSILELAQSFYNNVNNGVYRCGFATTQEAYDKAFGELFGELDRLNEHLSTRRFMAGRELSLADVRLFPTLARFDAVYVQHFKCNKKQIKEYEHLHGFVRDMYQQSGVGETVDIGHIKRHYCTSHPTINKYGIIPNGPDLTDYFTAAVHRTGLTG</sequence>
<name>A0A1X6P4B4_PORUM</name>
<feature type="domain" description="GST C-terminal" evidence="1">
    <location>
        <begin position="251"/>
        <end position="378"/>
    </location>
</feature>
<evidence type="ECO:0000259" key="1">
    <source>
        <dbReference type="PROSITE" id="PS50405"/>
    </source>
</evidence>
<dbReference type="Pfam" id="PF13409">
    <property type="entry name" value="GST_N_2"/>
    <property type="match status" value="1"/>
</dbReference>
<dbReference type="PANTHER" id="PTHR32419">
    <property type="entry name" value="GLUTATHIONYL-HYDROQUINONE REDUCTASE"/>
    <property type="match status" value="1"/>
</dbReference>
<dbReference type="Gene3D" id="1.20.1050.10">
    <property type="match status" value="1"/>
</dbReference>
<dbReference type="Gene3D" id="3.40.30.10">
    <property type="entry name" value="Glutaredoxin"/>
    <property type="match status" value="1"/>
</dbReference>
<accession>A0A1X6P4B4</accession>
<dbReference type="AlphaFoldDB" id="A0A1X6P4B4"/>
<dbReference type="OrthoDB" id="2309723at2759"/>
<dbReference type="InterPro" id="IPR047047">
    <property type="entry name" value="GST_Omega-like_C"/>
</dbReference>
<organism evidence="2 3">
    <name type="scientific">Porphyra umbilicalis</name>
    <name type="common">Purple laver</name>
    <name type="synonym">Red alga</name>
    <dbReference type="NCBI Taxonomy" id="2786"/>
    <lineage>
        <taxon>Eukaryota</taxon>
        <taxon>Rhodophyta</taxon>
        <taxon>Bangiophyceae</taxon>
        <taxon>Bangiales</taxon>
        <taxon>Bangiaceae</taxon>
        <taxon>Porphyra</taxon>
    </lineage>
</organism>
<dbReference type="SFLD" id="SFLDS00019">
    <property type="entry name" value="Glutathione_Transferase_(cytos"/>
    <property type="match status" value="1"/>
</dbReference>
<keyword evidence="3" id="KW-1185">Reference proteome</keyword>
<dbReference type="Pfam" id="PF13410">
    <property type="entry name" value="GST_C_2"/>
    <property type="match status" value="1"/>
</dbReference>
<dbReference type="InterPro" id="IPR036249">
    <property type="entry name" value="Thioredoxin-like_sf"/>
</dbReference>
<dbReference type="PANTHER" id="PTHR32419:SF6">
    <property type="entry name" value="GLUTATHIONE S-TRANSFERASE OMEGA-LIKE 1-RELATED"/>
    <property type="match status" value="1"/>
</dbReference>
<dbReference type="InterPro" id="IPR036282">
    <property type="entry name" value="Glutathione-S-Trfase_C_sf"/>
</dbReference>